<dbReference type="InterPro" id="IPR018745">
    <property type="entry name" value="MpsC"/>
</dbReference>
<evidence type="ECO:0000313" key="3">
    <source>
        <dbReference type="Proteomes" id="UP000031532"/>
    </source>
</evidence>
<sequence length="144" mass="16309">MERSLSPTLEQLQQELVQQVIELYRTYLGYQLQQISCHIVDKTVTILAEDSITRLEQFLGENQQTDLALQVRSNLLKFLEPHLQSLIERAIGVPVVDVICNSTFETGRTSIVALLDSAPNVSGLDTERRVKQRLKSDSNPDSDR</sequence>
<dbReference type="EMBL" id="JTJC03000001">
    <property type="protein sequence ID" value="NHC34058.1"/>
    <property type="molecule type" value="Genomic_DNA"/>
</dbReference>
<name>A0A9X5E2R0_9CYAN</name>
<dbReference type="OrthoDB" id="9895868at2"/>
<organism evidence="2 3">
    <name type="scientific">Scytonema millei VB511283</name>
    <dbReference type="NCBI Taxonomy" id="1245923"/>
    <lineage>
        <taxon>Bacteria</taxon>
        <taxon>Bacillati</taxon>
        <taxon>Cyanobacteriota</taxon>
        <taxon>Cyanophyceae</taxon>
        <taxon>Nostocales</taxon>
        <taxon>Scytonemataceae</taxon>
        <taxon>Scytonema</taxon>
    </lineage>
</organism>
<proteinExistence type="predicted"/>
<dbReference type="RefSeq" id="WP_132866659.1">
    <property type="nucleotide sequence ID" value="NZ_JTJC03000001.1"/>
</dbReference>
<protein>
    <submittedName>
        <fullName evidence="2">DUF2294 domain-containing protein</fullName>
    </submittedName>
</protein>
<reference evidence="2 3" key="1">
    <citation type="journal article" date="2015" name="Genome Announc.">
        <title>Draft Genome Sequence of the Terrestrial Cyanobacterium Scytonema millei VB511283, Isolated from Eastern India.</title>
        <authorList>
            <person name="Sen D."/>
            <person name="Chandrababunaidu M.M."/>
            <person name="Singh D."/>
            <person name="Sanghi N."/>
            <person name="Ghorai A."/>
            <person name="Mishra G.P."/>
            <person name="Madduluri M."/>
            <person name="Adhikary S.P."/>
            <person name="Tripathy S."/>
        </authorList>
    </citation>
    <scope>NUCLEOTIDE SEQUENCE [LARGE SCALE GENOMIC DNA]</scope>
    <source>
        <strain evidence="2 3">VB511283</strain>
    </source>
</reference>
<evidence type="ECO:0000259" key="1">
    <source>
        <dbReference type="Pfam" id="PF10057"/>
    </source>
</evidence>
<gene>
    <name evidence="2" type="ORF">QH73_0005175</name>
</gene>
<accession>A0A9X5E2R0</accession>
<comment type="caution">
    <text evidence="2">The sequence shown here is derived from an EMBL/GenBank/DDBJ whole genome shotgun (WGS) entry which is preliminary data.</text>
</comment>
<dbReference type="Proteomes" id="UP000031532">
    <property type="component" value="Unassembled WGS sequence"/>
</dbReference>
<dbReference type="AlphaFoldDB" id="A0A9X5E2R0"/>
<keyword evidence="3" id="KW-1185">Reference proteome</keyword>
<feature type="domain" description="Na+-translocating membrane potential-generating system MpsC" evidence="1">
    <location>
        <begin position="10"/>
        <end position="116"/>
    </location>
</feature>
<dbReference type="Pfam" id="PF10057">
    <property type="entry name" value="MpsC"/>
    <property type="match status" value="1"/>
</dbReference>
<evidence type="ECO:0000313" key="2">
    <source>
        <dbReference type="EMBL" id="NHC34058.1"/>
    </source>
</evidence>